<sequence length="80" mass="9681">MTVYLEKIAGSYEKIFTLYLFTQLLRLLWYLQWNEKACLCLESLWWMVHMEAEGRRRISEECALLSPEIMILLYLTVVWS</sequence>
<dbReference type="EMBL" id="AKHW03000416">
    <property type="protein sequence ID" value="KYO47733.1"/>
    <property type="molecule type" value="Genomic_DNA"/>
</dbReference>
<name>A0A151PFB7_ALLMI</name>
<accession>A0A151PFB7</accession>
<organism evidence="1 2">
    <name type="scientific">Alligator mississippiensis</name>
    <name type="common">American alligator</name>
    <dbReference type="NCBI Taxonomy" id="8496"/>
    <lineage>
        <taxon>Eukaryota</taxon>
        <taxon>Metazoa</taxon>
        <taxon>Chordata</taxon>
        <taxon>Craniata</taxon>
        <taxon>Vertebrata</taxon>
        <taxon>Euteleostomi</taxon>
        <taxon>Archelosauria</taxon>
        <taxon>Archosauria</taxon>
        <taxon>Crocodylia</taxon>
        <taxon>Alligatoridae</taxon>
        <taxon>Alligatorinae</taxon>
        <taxon>Alligator</taxon>
    </lineage>
</organism>
<dbReference type="Proteomes" id="UP000050525">
    <property type="component" value="Unassembled WGS sequence"/>
</dbReference>
<evidence type="ECO:0000313" key="1">
    <source>
        <dbReference type="EMBL" id="KYO47733.1"/>
    </source>
</evidence>
<evidence type="ECO:0000313" key="2">
    <source>
        <dbReference type="Proteomes" id="UP000050525"/>
    </source>
</evidence>
<keyword evidence="2" id="KW-1185">Reference proteome</keyword>
<comment type="caution">
    <text evidence="1">The sequence shown here is derived from an EMBL/GenBank/DDBJ whole genome shotgun (WGS) entry which is preliminary data.</text>
</comment>
<reference evidence="1 2" key="1">
    <citation type="journal article" date="2012" name="Genome Biol.">
        <title>Sequencing three crocodilian genomes to illuminate the evolution of archosaurs and amniotes.</title>
        <authorList>
            <person name="St John J.A."/>
            <person name="Braun E.L."/>
            <person name="Isberg S.R."/>
            <person name="Miles L.G."/>
            <person name="Chong A.Y."/>
            <person name="Gongora J."/>
            <person name="Dalzell P."/>
            <person name="Moran C."/>
            <person name="Bed'hom B."/>
            <person name="Abzhanov A."/>
            <person name="Burgess S.C."/>
            <person name="Cooksey A.M."/>
            <person name="Castoe T.A."/>
            <person name="Crawford N.G."/>
            <person name="Densmore L.D."/>
            <person name="Drew J.C."/>
            <person name="Edwards S.V."/>
            <person name="Faircloth B.C."/>
            <person name="Fujita M.K."/>
            <person name="Greenwold M.J."/>
            <person name="Hoffmann F.G."/>
            <person name="Howard J.M."/>
            <person name="Iguchi T."/>
            <person name="Janes D.E."/>
            <person name="Khan S.Y."/>
            <person name="Kohno S."/>
            <person name="de Koning A.J."/>
            <person name="Lance S.L."/>
            <person name="McCarthy F.M."/>
            <person name="McCormack J.E."/>
            <person name="Merchant M.E."/>
            <person name="Peterson D.G."/>
            <person name="Pollock D.D."/>
            <person name="Pourmand N."/>
            <person name="Raney B.J."/>
            <person name="Roessler K.A."/>
            <person name="Sanford J.R."/>
            <person name="Sawyer R.H."/>
            <person name="Schmidt C.J."/>
            <person name="Triplett E.W."/>
            <person name="Tuberville T.D."/>
            <person name="Venegas-Anaya M."/>
            <person name="Howard J.T."/>
            <person name="Jarvis E.D."/>
            <person name="Guillette L.J.Jr."/>
            <person name="Glenn T.C."/>
            <person name="Green R.E."/>
            <person name="Ray D.A."/>
        </authorList>
    </citation>
    <scope>NUCLEOTIDE SEQUENCE [LARGE SCALE GENOMIC DNA]</scope>
    <source>
        <strain evidence="1">KSC_2009_1</strain>
    </source>
</reference>
<protein>
    <submittedName>
        <fullName evidence="1">Uncharacterized protein</fullName>
    </submittedName>
</protein>
<gene>
    <name evidence="1" type="ORF">Y1Q_0019811</name>
</gene>
<proteinExistence type="predicted"/>
<dbReference type="AlphaFoldDB" id="A0A151PFB7"/>